<dbReference type="AlphaFoldDB" id="C6LBQ8"/>
<dbReference type="PRINTS" id="PR00469">
    <property type="entry name" value="PNDRDTASEII"/>
</dbReference>
<reference evidence="5" key="1">
    <citation type="submission" date="2009-07" db="EMBL/GenBank/DDBJ databases">
        <authorList>
            <person name="Weinstock G."/>
            <person name="Sodergren E."/>
            <person name="Clifton S."/>
            <person name="Fulton L."/>
            <person name="Fulton B."/>
            <person name="Courtney L."/>
            <person name="Fronick C."/>
            <person name="Harrison M."/>
            <person name="Strong C."/>
            <person name="Farmer C."/>
            <person name="Delahaunty K."/>
            <person name="Markovic C."/>
            <person name="Hall O."/>
            <person name="Minx P."/>
            <person name="Tomlinson C."/>
            <person name="Mitreva M."/>
            <person name="Nelson J."/>
            <person name="Hou S."/>
            <person name="Wollam A."/>
            <person name="Pepin K.H."/>
            <person name="Johnson M."/>
            <person name="Bhonagiri V."/>
            <person name="Nash W.E."/>
            <person name="Warren W."/>
            <person name="Chinwalla A."/>
            <person name="Mardis E.R."/>
            <person name="Wilson R.K."/>
        </authorList>
    </citation>
    <scope>NUCLEOTIDE SEQUENCE [LARGE SCALE GENOMIC DNA]</scope>
    <source>
        <strain evidence="5">DSM 14469</strain>
    </source>
</reference>
<feature type="domain" description="FAD/NAD(P)-binding" evidence="4">
    <location>
        <begin position="8"/>
        <end position="297"/>
    </location>
</feature>
<keyword evidence="3" id="KW-1133">Transmembrane helix</keyword>
<comment type="caution">
    <text evidence="5">The sequence shown here is derived from an EMBL/GenBank/DDBJ whole genome shotgun (WGS) entry which is preliminary data.</text>
</comment>
<name>C6LBQ8_9FIRM</name>
<dbReference type="RefSeq" id="WP_006860850.1">
    <property type="nucleotide sequence ID" value="NZ_ACCL02000004.1"/>
</dbReference>
<evidence type="ECO:0000256" key="1">
    <source>
        <dbReference type="ARBA" id="ARBA00022630"/>
    </source>
</evidence>
<dbReference type="SUPFAM" id="SSF51905">
    <property type="entry name" value="FAD/NAD(P)-binding domain"/>
    <property type="match status" value="1"/>
</dbReference>
<keyword evidence="3" id="KW-0472">Membrane</keyword>
<dbReference type="Gene3D" id="3.50.50.60">
    <property type="entry name" value="FAD/NAD(P)-binding domain"/>
    <property type="match status" value="2"/>
</dbReference>
<keyword evidence="2" id="KW-0560">Oxidoreductase</keyword>
<evidence type="ECO:0000256" key="2">
    <source>
        <dbReference type="ARBA" id="ARBA00023002"/>
    </source>
</evidence>
<dbReference type="OrthoDB" id="9806179at2"/>
<evidence type="ECO:0000313" key="5">
    <source>
        <dbReference type="EMBL" id="EET61861.1"/>
    </source>
</evidence>
<feature type="transmembrane region" description="Helical" evidence="3">
    <location>
        <begin position="7"/>
        <end position="27"/>
    </location>
</feature>
<accession>C6LBQ8</accession>
<dbReference type="Pfam" id="PF07992">
    <property type="entry name" value="Pyr_redox_2"/>
    <property type="match status" value="1"/>
</dbReference>
<dbReference type="STRING" id="168384.SAMN05660368_00586"/>
<dbReference type="InterPro" id="IPR036188">
    <property type="entry name" value="FAD/NAD-bd_sf"/>
</dbReference>
<dbReference type="PRINTS" id="PR00368">
    <property type="entry name" value="FADPNR"/>
</dbReference>
<evidence type="ECO:0000259" key="4">
    <source>
        <dbReference type="Pfam" id="PF07992"/>
    </source>
</evidence>
<protein>
    <submittedName>
        <fullName evidence="5">Thioredoxin-disulfide reductase</fullName>
    </submittedName>
</protein>
<dbReference type="GO" id="GO:0016491">
    <property type="term" value="F:oxidoreductase activity"/>
    <property type="evidence" value="ECO:0007669"/>
    <property type="project" value="UniProtKB-KW"/>
</dbReference>
<keyword evidence="3" id="KW-0812">Transmembrane</keyword>
<dbReference type="PANTHER" id="PTHR48105">
    <property type="entry name" value="THIOREDOXIN REDUCTASE 1-RELATED-RELATED"/>
    <property type="match status" value="1"/>
</dbReference>
<keyword evidence="1" id="KW-0285">Flavoprotein</keyword>
<proteinExistence type="predicted"/>
<dbReference type="EMBL" id="ACCL02000004">
    <property type="protein sequence ID" value="EET61861.1"/>
    <property type="molecule type" value="Genomic_DNA"/>
</dbReference>
<keyword evidence="6" id="KW-1185">Reference proteome</keyword>
<dbReference type="InterPro" id="IPR023753">
    <property type="entry name" value="FAD/NAD-binding_dom"/>
</dbReference>
<dbReference type="eggNOG" id="COG0492">
    <property type="taxonomic scope" value="Bacteria"/>
</dbReference>
<sequence length="312" mass="33839">MAEKKRLYDAAIVGGGPAGLTAAIYLARAGFRTVVMEKENIGGQVTSTWEVANYPGVSACSGYELADTMQRQAKEFGSEFCFAKATELEREEKHWRLTAGQKEVAARAVVLAMGAVPRKAGFDGEEAYTGHGVSYCAACDGAFFRGKEIFVVGGGVAAVEEGIFLTRFARKVTLVVRRDEFSCPPSVSGRIREQEKMDVRFCTKIKAVAGENAVTEITFYDSRQDREWTECSGEGYGVFVLAGRMPDTSWLPEALARDEAGYLLTDENRRTALPGVYAAGDICAKKLRQIATAVSDGAIAAAELEKYLQLSD</sequence>
<evidence type="ECO:0000256" key="3">
    <source>
        <dbReference type="SAM" id="Phobius"/>
    </source>
</evidence>
<evidence type="ECO:0000313" key="6">
    <source>
        <dbReference type="Proteomes" id="UP000005561"/>
    </source>
</evidence>
<gene>
    <name evidence="5" type="ORF">BRYFOR_06053</name>
</gene>
<dbReference type="Proteomes" id="UP000005561">
    <property type="component" value="Unassembled WGS sequence"/>
</dbReference>
<organism evidence="5 6">
    <name type="scientific">Marvinbryantia formatexigens DSM 14469</name>
    <dbReference type="NCBI Taxonomy" id="478749"/>
    <lineage>
        <taxon>Bacteria</taxon>
        <taxon>Bacillati</taxon>
        <taxon>Bacillota</taxon>
        <taxon>Clostridia</taxon>
        <taxon>Lachnospirales</taxon>
        <taxon>Lachnospiraceae</taxon>
        <taxon>Marvinbryantia</taxon>
    </lineage>
</organism>
<dbReference type="InterPro" id="IPR050097">
    <property type="entry name" value="Ferredoxin-NADP_redctase_2"/>
</dbReference>